<reference evidence="3 4" key="1">
    <citation type="submission" date="2013-06" db="EMBL/GenBank/DDBJ databases">
        <authorList>
            <person name="Weinstock G."/>
            <person name="Sodergren E."/>
            <person name="Lobos E.A."/>
            <person name="Fulton L."/>
            <person name="Fulton R."/>
            <person name="Courtney L."/>
            <person name="Fronick C."/>
            <person name="O'Laughlin M."/>
            <person name="Godfrey J."/>
            <person name="Wilson R.M."/>
            <person name="Miner T."/>
            <person name="Farmer C."/>
            <person name="Delehaunty K."/>
            <person name="Cordes M."/>
            <person name="Minx P."/>
            <person name="Tomlinson C."/>
            <person name="Chen J."/>
            <person name="Wollam A."/>
            <person name="Pepin K.H."/>
            <person name="Bhonagiri V."/>
            <person name="Zhang X."/>
            <person name="Warren W."/>
            <person name="Mitreva M."/>
            <person name="Mardis E.R."/>
            <person name="Wilson R.K."/>
        </authorList>
    </citation>
    <scope>NUCLEOTIDE SEQUENCE [LARGE SCALE GENOMIC DNA]</scope>
    <source>
        <strain evidence="3 4">W1703</strain>
    </source>
</reference>
<dbReference type="PANTHER" id="PTHR45947">
    <property type="entry name" value="SULFOQUINOVOSYL TRANSFERASE SQD2"/>
    <property type="match status" value="1"/>
</dbReference>
<dbReference type="Pfam" id="PF00534">
    <property type="entry name" value="Glycos_transf_1"/>
    <property type="match status" value="1"/>
</dbReference>
<dbReference type="InterPro" id="IPR050194">
    <property type="entry name" value="Glycosyltransferase_grp1"/>
</dbReference>
<dbReference type="SUPFAM" id="SSF53756">
    <property type="entry name" value="UDP-Glycosyltransferase/glycogen phosphorylase"/>
    <property type="match status" value="1"/>
</dbReference>
<evidence type="ECO:0000259" key="2">
    <source>
        <dbReference type="Pfam" id="PF13439"/>
    </source>
</evidence>
<accession>U2J265</accession>
<dbReference type="PANTHER" id="PTHR45947:SF3">
    <property type="entry name" value="SULFOQUINOVOSYL TRANSFERASE SQD2"/>
    <property type="match status" value="1"/>
</dbReference>
<dbReference type="HOGENOM" id="CLU_009583_33_1_9"/>
<protein>
    <submittedName>
        <fullName evidence="3">Glycosyltransferase, group 1 family protein</fullName>
    </submittedName>
</protein>
<feature type="domain" description="Glycosyl transferase family 1" evidence="1">
    <location>
        <begin position="192"/>
        <end position="346"/>
    </location>
</feature>
<dbReference type="EMBL" id="AWVA01000121">
    <property type="protein sequence ID" value="ERJ73850.1"/>
    <property type="molecule type" value="Genomic_DNA"/>
</dbReference>
<feature type="domain" description="Glycosyltransferase subfamily 4-like N-terminal" evidence="2">
    <location>
        <begin position="21"/>
        <end position="183"/>
    </location>
</feature>
<dbReference type="PATRIC" id="fig|1227275.3.peg.1864"/>
<keyword evidence="3" id="KW-0808">Transferase</keyword>
<evidence type="ECO:0000313" key="4">
    <source>
        <dbReference type="Proteomes" id="UP000016617"/>
    </source>
</evidence>
<dbReference type="Gene3D" id="3.40.50.2000">
    <property type="entry name" value="Glycogen Phosphorylase B"/>
    <property type="match status" value="2"/>
</dbReference>
<dbReference type="Pfam" id="PF13439">
    <property type="entry name" value="Glyco_transf_4"/>
    <property type="match status" value="1"/>
</dbReference>
<proteinExistence type="predicted"/>
<dbReference type="GO" id="GO:0016758">
    <property type="term" value="F:hexosyltransferase activity"/>
    <property type="evidence" value="ECO:0007669"/>
    <property type="project" value="TreeGrafter"/>
</dbReference>
<dbReference type="InterPro" id="IPR001296">
    <property type="entry name" value="Glyco_trans_1"/>
</dbReference>
<organism evidence="3 4">
    <name type="scientific">Streptococcus sobrinus W1703</name>
    <dbReference type="NCBI Taxonomy" id="1227275"/>
    <lineage>
        <taxon>Bacteria</taxon>
        <taxon>Bacillati</taxon>
        <taxon>Bacillota</taxon>
        <taxon>Bacilli</taxon>
        <taxon>Lactobacillales</taxon>
        <taxon>Streptococcaceae</taxon>
        <taxon>Streptococcus</taxon>
    </lineage>
</organism>
<dbReference type="AlphaFoldDB" id="U2J265"/>
<dbReference type="CDD" id="cd03812">
    <property type="entry name" value="GT4_CapH-like"/>
    <property type="match status" value="1"/>
</dbReference>
<dbReference type="Proteomes" id="UP000016617">
    <property type="component" value="Unassembled WGS sequence"/>
</dbReference>
<name>U2J265_9STRE</name>
<dbReference type="InterPro" id="IPR028098">
    <property type="entry name" value="Glyco_trans_4-like_N"/>
</dbReference>
<evidence type="ECO:0000313" key="3">
    <source>
        <dbReference type="EMBL" id="ERJ73850.1"/>
    </source>
</evidence>
<sequence>MHEKKGKGMKKILIFGMNENPGGVESFLMNYVRRFDRSKLGIDFLCNSMNPIAYEDELLGLGLNVFHITARSKNPIKYYRELATFFKEHAKDYDAIWVNINSLANIDYLKLAKKYGIPVRIVHSHNSQNMDNYLRGQLHAFNKKRIANWATDFWACADKAATWFYQEQPLQQAKIIPNAIDIEASRFSEQARQKIRQQYGLEDAYVIGNVGRLHFQKNQDFMIKVFAELVKSKPQARLVLIGQGDDEAMLKALAQDLGVADKLIFAGVQKNVSEWLSAFDLFFFPSKFEGLPLAPFEAQANGLPVLASEEGVPAEIAVTPNVHFASLQKSSKDWADLIERLSEEAERLPEQEIAHYFQNSGYDIRFAAKDLQGDLLKLLDLREREKRDDDRN</sequence>
<evidence type="ECO:0000259" key="1">
    <source>
        <dbReference type="Pfam" id="PF00534"/>
    </source>
</evidence>
<comment type="caution">
    <text evidence="3">The sequence shown here is derived from an EMBL/GenBank/DDBJ whole genome shotgun (WGS) entry which is preliminary data.</text>
</comment>
<gene>
    <name evidence="3" type="ORF">HMPREF1557_02072</name>
</gene>